<reference evidence="1 2" key="1">
    <citation type="submission" date="2023-08" db="EMBL/GenBank/DDBJ databases">
        <title>A Necator americanus chromosomal reference genome.</title>
        <authorList>
            <person name="Ilik V."/>
            <person name="Petrzelkova K.J."/>
            <person name="Pardy F."/>
            <person name="Fuh T."/>
            <person name="Niatou-Singa F.S."/>
            <person name="Gouil Q."/>
            <person name="Baker L."/>
            <person name="Ritchie M.E."/>
            <person name="Jex A.R."/>
            <person name="Gazzola D."/>
            <person name="Li H."/>
            <person name="Toshio Fujiwara R."/>
            <person name="Zhan B."/>
            <person name="Aroian R.V."/>
            <person name="Pafco B."/>
            <person name="Schwarz E.M."/>
        </authorList>
    </citation>
    <scope>NUCLEOTIDE SEQUENCE [LARGE SCALE GENOMIC DNA]</scope>
    <source>
        <strain evidence="1 2">Aroian</strain>
        <tissue evidence="1">Whole animal</tissue>
    </source>
</reference>
<accession>A0ABR1CKH2</accession>
<organism evidence="1 2">
    <name type="scientific">Necator americanus</name>
    <name type="common">Human hookworm</name>
    <dbReference type="NCBI Taxonomy" id="51031"/>
    <lineage>
        <taxon>Eukaryota</taxon>
        <taxon>Metazoa</taxon>
        <taxon>Ecdysozoa</taxon>
        <taxon>Nematoda</taxon>
        <taxon>Chromadorea</taxon>
        <taxon>Rhabditida</taxon>
        <taxon>Rhabditina</taxon>
        <taxon>Rhabditomorpha</taxon>
        <taxon>Strongyloidea</taxon>
        <taxon>Ancylostomatidae</taxon>
        <taxon>Bunostominae</taxon>
        <taxon>Necator</taxon>
    </lineage>
</organism>
<dbReference type="Proteomes" id="UP001303046">
    <property type="component" value="Unassembled WGS sequence"/>
</dbReference>
<evidence type="ECO:0000313" key="2">
    <source>
        <dbReference type="Proteomes" id="UP001303046"/>
    </source>
</evidence>
<keyword evidence="2" id="KW-1185">Reference proteome</keyword>
<sequence>MLTSALTTLTALSTAILAAPIAERSFVEQPDGMSNGTMYSISDFSPKVFVRTDEFELNFKSCIEFNYKLLKNKVRLRAYTCLLSEGGFCTLDKYSYPKDNEGCAYLRPWLYPFDRYSFYFVLERRQRKYNDPKKRGRRVSRKTGRLSATPFGHLQLIGVVPCEEVCGKKNKENRTG</sequence>
<proteinExistence type="predicted"/>
<dbReference type="CTD" id="25351704"/>
<dbReference type="KEGG" id="nai:NECAME_11675"/>
<protein>
    <submittedName>
        <fullName evidence="1">Uncharacterized protein</fullName>
    </submittedName>
</protein>
<evidence type="ECO:0000313" key="1">
    <source>
        <dbReference type="EMBL" id="KAK6738879.1"/>
    </source>
</evidence>
<comment type="caution">
    <text evidence="1">The sequence shown here is derived from an EMBL/GenBank/DDBJ whole genome shotgun (WGS) entry which is preliminary data.</text>
</comment>
<dbReference type="EMBL" id="JAVFWL010000002">
    <property type="protein sequence ID" value="KAK6738879.1"/>
    <property type="molecule type" value="Genomic_DNA"/>
</dbReference>
<name>A0ABR1CKH2_NECAM</name>
<gene>
    <name evidence="1" type="primary">Necator_chrII.g8568</name>
    <name evidence="1" type="ORF">RB195_020773</name>
</gene>